<keyword evidence="3 4" id="KW-0413">Isomerase</keyword>
<dbReference type="Pfam" id="PF00160">
    <property type="entry name" value="Pro_isomerase"/>
    <property type="match status" value="1"/>
</dbReference>
<dbReference type="GO" id="GO:0003755">
    <property type="term" value="F:peptidyl-prolyl cis-trans isomerase activity"/>
    <property type="evidence" value="ECO:0007669"/>
    <property type="project" value="UniProtKB-UniRule"/>
</dbReference>
<dbReference type="FunFam" id="2.40.100.10:FF:000025">
    <property type="entry name" value="Peptidyl-prolyl cis-trans isomerase CYP19-2"/>
    <property type="match status" value="1"/>
</dbReference>
<dbReference type="GO" id="GO:0005737">
    <property type="term" value="C:cytoplasm"/>
    <property type="evidence" value="ECO:0007669"/>
    <property type="project" value="TreeGrafter"/>
</dbReference>
<comment type="caution">
    <text evidence="6">The sequence shown here is derived from an EMBL/GenBank/DDBJ whole genome shotgun (WGS) entry which is preliminary data.</text>
</comment>
<protein>
    <recommendedName>
        <fullName evidence="4">Peptidyl-prolyl cis-trans isomerase</fullName>
        <shortName evidence="4">PPIase</shortName>
        <ecNumber evidence="4">5.2.1.8</ecNumber>
    </recommendedName>
</protein>
<keyword evidence="2 4" id="KW-0697">Rotamase</keyword>
<dbReference type="EMBL" id="JACDTQ010000407">
    <property type="protein sequence ID" value="KAF5928216.1"/>
    <property type="molecule type" value="Genomic_DNA"/>
</dbReference>
<comment type="similarity">
    <text evidence="4">Belongs to the cyclophilin-type PPIase family.</text>
</comment>
<sequence>MPPTRGALRCLATVDPTIFSNIDSKPLGQVSFKLFADKVPKTAENFRALSTGEKGFSYEVSCIHRIIPGFMCQGGDFTQHNSTGGKSTSREKFDENFIWKHTGPGTLSVANAGPSTSGSQFVVCTAKTEWLGDRHVVTGILSLARFPSCGKNGVTSLTQKKVLRTPCGAPSVTVTVGDMLMEQPSGLQHCQNASAHLFQELPYPAGTTVAQRCASGSC</sequence>
<evidence type="ECO:0000259" key="5">
    <source>
        <dbReference type="PROSITE" id="PS50072"/>
    </source>
</evidence>
<dbReference type="AlphaFoldDB" id="A0A7J7FKK3"/>
<dbReference type="PANTHER" id="PTHR11071:SF490">
    <property type="entry name" value="PEPTIDYL-PROLYL CIS-TRANS ISOMERASE A"/>
    <property type="match status" value="1"/>
</dbReference>
<dbReference type="Proteomes" id="UP000551758">
    <property type="component" value="Unassembled WGS sequence"/>
</dbReference>
<dbReference type="PRINTS" id="PR00153">
    <property type="entry name" value="CSAPPISMRASE"/>
</dbReference>
<reference evidence="6 7" key="1">
    <citation type="journal article" date="2020" name="Mol. Biol. Evol.">
        <title>Interspecific Gene Flow and the Evolution of Specialization in Black and White Rhinoceros.</title>
        <authorList>
            <person name="Moodley Y."/>
            <person name="Westbury M.V."/>
            <person name="Russo I.M."/>
            <person name="Gopalakrishnan S."/>
            <person name="Rakotoarivelo A."/>
            <person name="Olsen R.A."/>
            <person name="Prost S."/>
            <person name="Tunstall T."/>
            <person name="Ryder O.A."/>
            <person name="Dalen L."/>
            <person name="Bruford M.W."/>
        </authorList>
    </citation>
    <scope>NUCLEOTIDE SEQUENCE [LARGE SCALE GENOMIC DNA]</scope>
    <source>
        <strain evidence="6">SBR-YM</strain>
        <tissue evidence="6">Skin</tissue>
    </source>
</reference>
<feature type="domain" description="PPIase cyclophilin-type" evidence="5">
    <location>
        <begin position="22"/>
        <end position="181"/>
    </location>
</feature>
<evidence type="ECO:0000313" key="6">
    <source>
        <dbReference type="EMBL" id="KAF5928216.1"/>
    </source>
</evidence>
<dbReference type="GO" id="GO:0006457">
    <property type="term" value="P:protein folding"/>
    <property type="evidence" value="ECO:0007669"/>
    <property type="project" value="TreeGrafter"/>
</dbReference>
<dbReference type="GO" id="GO:0016018">
    <property type="term" value="F:cyclosporin A binding"/>
    <property type="evidence" value="ECO:0007669"/>
    <property type="project" value="TreeGrafter"/>
</dbReference>
<dbReference type="EC" id="5.2.1.8" evidence="4"/>
<dbReference type="PANTHER" id="PTHR11071">
    <property type="entry name" value="PEPTIDYL-PROLYL CIS-TRANS ISOMERASE"/>
    <property type="match status" value="1"/>
</dbReference>
<evidence type="ECO:0000313" key="7">
    <source>
        <dbReference type="Proteomes" id="UP000551758"/>
    </source>
</evidence>
<dbReference type="InterPro" id="IPR002130">
    <property type="entry name" value="Cyclophilin-type_PPIase_dom"/>
</dbReference>
<evidence type="ECO:0000256" key="3">
    <source>
        <dbReference type="ARBA" id="ARBA00023235"/>
    </source>
</evidence>
<dbReference type="PROSITE" id="PS50072">
    <property type="entry name" value="CSA_PPIASE_2"/>
    <property type="match status" value="1"/>
</dbReference>
<comment type="catalytic activity">
    <reaction evidence="1 4">
        <text>[protein]-peptidylproline (omega=180) = [protein]-peptidylproline (omega=0)</text>
        <dbReference type="Rhea" id="RHEA:16237"/>
        <dbReference type="Rhea" id="RHEA-COMP:10747"/>
        <dbReference type="Rhea" id="RHEA-COMP:10748"/>
        <dbReference type="ChEBI" id="CHEBI:83833"/>
        <dbReference type="ChEBI" id="CHEBI:83834"/>
        <dbReference type="EC" id="5.2.1.8"/>
    </reaction>
</comment>
<organism evidence="6 7">
    <name type="scientific">Diceros bicornis minor</name>
    <name type="common">South-central black rhinoceros</name>
    <dbReference type="NCBI Taxonomy" id="77932"/>
    <lineage>
        <taxon>Eukaryota</taxon>
        <taxon>Metazoa</taxon>
        <taxon>Chordata</taxon>
        <taxon>Craniata</taxon>
        <taxon>Vertebrata</taxon>
        <taxon>Euteleostomi</taxon>
        <taxon>Mammalia</taxon>
        <taxon>Eutheria</taxon>
        <taxon>Laurasiatheria</taxon>
        <taxon>Perissodactyla</taxon>
        <taxon>Rhinocerotidae</taxon>
        <taxon>Diceros</taxon>
    </lineage>
</organism>
<gene>
    <name evidence="6" type="ORF">HPG69_016589</name>
</gene>
<evidence type="ECO:0000256" key="1">
    <source>
        <dbReference type="ARBA" id="ARBA00000971"/>
    </source>
</evidence>
<keyword evidence="7" id="KW-1185">Reference proteome</keyword>
<name>A0A7J7FKK3_DICBM</name>
<dbReference type="InterPro" id="IPR029000">
    <property type="entry name" value="Cyclophilin-like_dom_sf"/>
</dbReference>
<evidence type="ECO:0000256" key="2">
    <source>
        <dbReference type="ARBA" id="ARBA00023110"/>
    </source>
</evidence>
<accession>A0A7J7FKK3</accession>
<dbReference type="Gene3D" id="2.40.100.10">
    <property type="entry name" value="Cyclophilin-like"/>
    <property type="match status" value="1"/>
</dbReference>
<comment type="function">
    <text evidence="4">PPIases accelerate the folding of proteins. It catalyzes the cis-trans isomerization of proline imidic peptide bonds in oligopeptides.</text>
</comment>
<evidence type="ECO:0000256" key="4">
    <source>
        <dbReference type="RuleBase" id="RU363019"/>
    </source>
</evidence>
<proteinExistence type="inferred from homology"/>
<dbReference type="SUPFAM" id="SSF50891">
    <property type="entry name" value="Cyclophilin-like"/>
    <property type="match status" value="1"/>
</dbReference>